<dbReference type="EMBL" id="BBZA01000214">
    <property type="protein sequence ID" value="GAP63965.1"/>
    <property type="molecule type" value="Genomic_DNA"/>
</dbReference>
<evidence type="ECO:0000313" key="2">
    <source>
        <dbReference type="Proteomes" id="UP000037784"/>
    </source>
</evidence>
<dbReference type="AlphaFoldDB" id="A0A0M8K8K0"/>
<name>A0A0M8K8K0_9CHLR</name>
<dbReference type="InParanoid" id="A0A0M8K8K0"/>
<evidence type="ECO:0000313" key="1">
    <source>
        <dbReference type="EMBL" id="GAP63965.1"/>
    </source>
</evidence>
<sequence length="53" mass="5890">MYQHYAQQQQPSLLYVSPASCVAAPCGKSQKPPHVCGAAWETTPRSLLEFVQR</sequence>
<reference evidence="2" key="2">
    <citation type="submission" date="2015-08" db="EMBL/GenBank/DDBJ databases">
        <title>Draft Genome Sequence of a Heterotrophic Facultative Anaerobic Bacterium Ardenticatena maritima Strain 110S.</title>
        <authorList>
            <person name="Kawaichi S."/>
            <person name="Yoshida T."/>
            <person name="Sako Y."/>
            <person name="Nakamura R."/>
        </authorList>
    </citation>
    <scope>NUCLEOTIDE SEQUENCE [LARGE SCALE GENOMIC DNA]</scope>
    <source>
        <strain evidence="2">110S</strain>
    </source>
</reference>
<reference evidence="1 2" key="1">
    <citation type="journal article" date="2015" name="Genome Announc.">
        <title>Draft Genome Sequence of a Heterotrophic Facultative Anaerobic Thermophilic Bacterium, Ardenticatena maritima Strain 110ST.</title>
        <authorList>
            <person name="Kawaichi S."/>
            <person name="Yoshida T."/>
            <person name="Sako Y."/>
            <person name="Nakamura R."/>
        </authorList>
    </citation>
    <scope>NUCLEOTIDE SEQUENCE [LARGE SCALE GENOMIC DNA]</scope>
    <source>
        <strain evidence="1 2">110S</strain>
    </source>
</reference>
<protein>
    <submittedName>
        <fullName evidence="1">Uncharacterized protein</fullName>
    </submittedName>
</protein>
<keyword evidence="2" id="KW-1185">Reference proteome</keyword>
<organism evidence="1 2">
    <name type="scientific">Ardenticatena maritima</name>
    <dbReference type="NCBI Taxonomy" id="872965"/>
    <lineage>
        <taxon>Bacteria</taxon>
        <taxon>Bacillati</taxon>
        <taxon>Chloroflexota</taxon>
        <taxon>Ardenticatenia</taxon>
        <taxon>Ardenticatenales</taxon>
        <taxon>Ardenticatenaceae</taxon>
        <taxon>Ardenticatena</taxon>
    </lineage>
</organism>
<dbReference type="Proteomes" id="UP000037784">
    <property type="component" value="Unassembled WGS sequence"/>
</dbReference>
<accession>A0A0M8K8K0</accession>
<gene>
    <name evidence="1" type="ORF">ARMA_2388</name>
</gene>
<proteinExistence type="predicted"/>
<comment type="caution">
    <text evidence="1">The sequence shown here is derived from an EMBL/GenBank/DDBJ whole genome shotgun (WGS) entry which is preliminary data.</text>
</comment>